<dbReference type="Pfam" id="PF02014">
    <property type="entry name" value="Reeler"/>
    <property type="match status" value="1"/>
</dbReference>
<feature type="signal peptide" evidence="1">
    <location>
        <begin position="1"/>
        <end position="22"/>
    </location>
</feature>
<evidence type="ECO:0000256" key="1">
    <source>
        <dbReference type="SAM" id="SignalP"/>
    </source>
</evidence>
<dbReference type="VEuPathDB" id="VectorBase:ISCW018240"/>
<keyword evidence="1" id="KW-0732">Signal</keyword>
<feature type="domain" description="Reelin" evidence="2">
    <location>
        <begin position="17"/>
        <end position="161"/>
    </location>
</feature>
<name>A0A4D5S4L5_IXOSC</name>
<dbReference type="InterPro" id="IPR042307">
    <property type="entry name" value="Reeler_sf"/>
</dbReference>
<accession>A0A4D5S4L5</accession>
<organism evidence="3">
    <name type="scientific">Ixodes scapularis</name>
    <name type="common">Black-legged tick</name>
    <name type="synonym">Deer tick</name>
    <dbReference type="NCBI Taxonomy" id="6945"/>
    <lineage>
        <taxon>Eukaryota</taxon>
        <taxon>Metazoa</taxon>
        <taxon>Ecdysozoa</taxon>
        <taxon>Arthropoda</taxon>
        <taxon>Chelicerata</taxon>
        <taxon>Arachnida</taxon>
        <taxon>Acari</taxon>
        <taxon>Parasitiformes</taxon>
        <taxon>Ixodida</taxon>
        <taxon>Ixodoidea</taxon>
        <taxon>Ixodidae</taxon>
        <taxon>Ixodinae</taxon>
        <taxon>Ixodes</taxon>
    </lineage>
</organism>
<reference evidence="3" key="1">
    <citation type="submission" date="2019-04" db="EMBL/GenBank/DDBJ databases">
        <title>An insight into the mialome of Ixodes scapularis.</title>
        <authorList>
            <person name="Ribeiro J.M."/>
            <person name="Mather T.N."/>
            <person name="Karim S."/>
        </authorList>
    </citation>
    <scope>NUCLEOTIDE SEQUENCE</scope>
</reference>
<feature type="chain" id="PRO_5020037913" evidence="1">
    <location>
        <begin position="23"/>
        <end position="161"/>
    </location>
</feature>
<sequence length="161" mass="17676">MMALKVAMSMVLAFLFAGICVGHPDGADDEACAHLFPYHGYIAKSAAEGRAEGYRLVQDTEDYKPGDVITVTLSSEASPFMGFLIKAFDENGKNVGSFRSTGSDSRAFSHCAGITHTWRDLKKRVVVQWMAPEDRSGKVHFKVTVVKQLKDFYHAIPSTLA</sequence>
<dbReference type="AlphaFoldDB" id="A0A4D5S4L5"/>
<proteinExistence type="predicted"/>
<dbReference type="OrthoDB" id="6418377at2759"/>
<dbReference type="InterPro" id="IPR051237">
    <property type="entry name" value="Ferric-chelate_Red/DefProt"/>
</dbReference>
<evidence type="ECO:0000313" key="3">
    <source>
        <dbReference type="EMBL" id="MOY43934.1"/>
    </source>
</evidence>
<evidence type="ECO:0000259" key="2">
    <source>
        <dbReference type="PROSITE" id="PS51019"/>
    </source>
</evidence>
<dbReference type="VEuPathDB" id="VectorBase:ISCI018240"/>
<dbReference type="PROSITE" id="PS51019">
    <property type="entry name" value="REELIN"/>
    <property type="match status" value="1"/>
</dbReference>
<dbReference type="Gene3D" id="2.60.40.4060">
    <property type="entry name" value="Reeler domain"/>
    <property type="match status" value="1"/>
</dbReference>
<dbReference type="InterPro" id="IPR002861">
    <property type="entry name" value="Reeler_dom"/>
</dbReference>
<dbReference type="PANTHER" id="PTHR45828">
    <property type="entry name" value="CYTOCHROME B561/FERRIC REDUCTASE TRANSMEMBRANE"/>
    <property type="match status" value="1"/>
</dbReference>
<dbReference type="VEuPathDB" id="VectorBase:ISCP_013093"/>
<dbReference type="CDD" id="cd08544">
    <property type="entry name" value="Reeler"/>
    <property type="match status" value="1"/>
</dbReference>
<protein>
    <submittedName>
        <fullName evidence="3">Putative reeler</fullName>
    </submittedName>
</protein>
<dbReference type="EMBL" id="GHJT01009963">
    <property type="protein sequence ID" value="MOY43934.1"/>
    <property type="molecule type" value="Transcribed_RNA"/>
</dbReference>
<dbReference type="PANTHER" id="PTHR45828:SF48">
    <property type="entry name" value="PROTEIN, PUTATIVE-RELATED"/>
    <property type="match status" value="1"/>
</dbReference>